<keyword evidence="2" id="KW-1185">Reference proteome</keyword>
<reference evidence="1" key="1">
    <citation type="submission" date="2018-11" db="EMBL/GenBank/DDBJ databases">
        <authorList>
            <person name="Alioto T."/>
            <person name="Alioto T."/>
        </authorList>
    </citation>
    <scope>NUCLEOTIDE SEQUENCE</scope>
</reference>
<dbReference type="Pfam" id="PF05380">
    <property type="entry name" value="Peptidase_A17"/>
    <property type="match status" value="1"/>
</dbReference>
<dbReference type="Proteomes" id="UP000596742">
    <property type="component" value="Unassembled WGS sequence"/>
</dbReference>
<dbReference type="EMBL" id="UYJE01006034">
    <property type="protein sequence ID" value="VDI42554.1"/>
    <property type="molecule type" value="Genomic_DNA"/>
</dbReference>
<dbReference type="OrthoDB" id="10062789at2759"/>
<sequence>MRDKWEHWKDSLQGLHQLSIPRFYATFSWRDTSQREVYVYCDASEKSIAAVAFLQATDSEDAATRSVPPDKLQDSMWLNGPLTLCESSKDLIDTYFPLLNTEQDKEIRPNVQVMKTGEYACTYSS</sequence>
<evidence type="ECO:0000313" key="2">
    <source>
        <dbReference type="Proteomes" id="UP000596742"/>
    </source>
</evidence>
<dbReference type="AlphaFoldDB" id="A0A8B6F344"/>
<proteinExistence type="predicted"/>
<comment type="caution">
    <text evidence="1">The sequence shown here is derived from an EMBL/GenBank/DDBJ whole genome shotgun (WGS) entry which is preliminary data.</text>
</comment>
<protein>
    <submittedName>
        <fullName evidence="1">Uncharacterized protein</fullName>
    </submittedName>
</protein>
<name>A0A8B6F344_MYTGA</name>
<organism evidence="1 2">
    <name type="scientific">Mytilus galloprovincialis</name>
    <name type="common">Mediterranean mussel</name>
    <dbReference type="NCBI Taxonomy" id="29158"/>
    <lineage>
        <taxon>Eukaryota</taxon>
        <taxon>Metazoa</taxon>
        <taxon>Spiralia</taxon>
        <taxon>Lophotrochozoa</taxon>
        <taxon>Mollusca</taxon>
        <taxon>Bivalvia</taxon>
        <taxon>Autobranchia</taxon>
        <taxon>Pteriomorphia</taxon>
        <taxon>Mytilida</taxon>
        <taxon>Mytiloidea</taxon>
        <taxon>Mytilidae</taxon>
        <taxon>Mytilinae</taxon>
        <taxon>Mytilus</taxon>
    </lineage>
</organism>
<accession>A0A8B6F344</accession>
<evidence type="ECO:0000313" key="1">
    <source>
        <dbReference type="EMBL" id="VDI42554.1"/>
    </source>
</evidence>
<dbReference type="InterPro" id="IPR008042">
    <property type="entry name" value="Retrotrans_Pao"/>
</dbReference>
<gene>
    <name evidence="1" type="ORF">MGAL_10B054686</name>
</gene>